<evidence type="ECO:0000259" key="5">
    <source>
        <dbReference type="PROSITE" id="PS50893"/>
    </source>
</evidence>
<evidence type="ECO:0000256" key="2">
    <source>
        <dbReference type="ARBA" id="ARBA00022448"/>
    </source>
</evidence>
<dbReference type="SUPFAM" id="SSF52540">
    <property type="entry name" value="P-loop containing nucleoside triphosphate hydrolases"/>
    <property type="match status" value="1"/>
</dbReference>
<evidence type="ECO:0000313" key="6">
    <source>
        <dbReference type="EMBL" id="OGY67853.1"/>
    </source>
</evidence>
<proteinExistence type="inferred from homology"/>
<dbReference type="InterPro" id="IPR050153">
    <property type="entry name" value="Metal_Ion_Import_ABC"/>
</dbReference>
<dbReference type="Proteomes" id="UP000177690">
    <property type="component" value="Unassembled WGS sequence"/>
</dbReference>
<dbReference type="PROSITE" id="PS50893">
    <property type="entry name" value="ABC_TRANSPORTER_2"/>
    <property type="match status" value="1"/>
</dbReference>
<keyword evidence="2" id="KW-0813">Transport</keyword>
<dbReference type="EMBL" id="MHJL01000014">
    <property type="protein sequence ID" value="OGY67853.1"/>
    <property type="molecule type" value="Genomic_DNA"/>
</dbReference>
<feature type="domain" description="ABC transporter" evidence="5">
    <location>
        <begin position="7"/>
        <end position="229"/>
    </location>
</feature>
<dbReference type="InterPro" id="IPR027417">
    <property type="entry name" value="P-loop_NTPase"/>
</dbReference>
<keyword evidence="4 6" id="KW-0067">ATP-binding</keyword>
<gene>
    <name evidence="6" type="ORF">A3I24_02020</name>
</gene>
<dbReference type="PANTHER" id="PTHR42734:SF17">
    <property type="entry name" value="METAL TRANSPORT SYSTEM ATP-BINDING PROTEIN TM_0124-RELATED"/>
    <property type="match status" value="1"/>
</dbReference>
<accession>A0A1G1ZSZ1</accession>
<dbReference type="SMART" id="SM00382">
    <property type="entry name" value="AAA"/>
    <property type="match status" value="1"/>
</dbReference>
<keyword evidence="3" id="KW-0547">Nucleotide-binding</keyword>
<dbReference type="GO" id="GO:0005524">
    <property type="term" value="F:ATP binding"/>
    <property type="evidence" value="ECO:0007669"/>
    <property type="project" value="UniProtKB-KW"/>
</dbReference>
<dbReference type="PANTHER" id="PTHR42734">
    <property type="entry name" value="METAL TRANSPORT SYSTEM ATP-BINDING PROTEIN TM_0124-RELATED"/>
    <property type="match status" value="1"/>
</dbReference>
<evidence type="ECO:0000313" key="7">
    <source>
        <dbReference type="Proteomes" id="UP000177690"/>
    </source>
</evidence>
<organism evidence="6 7">
    <name type="scientific">Candidatus Harrisonbacteria bacterium RIFCSPLOWO2_02_FULL_41_13b</name>
    <dbReference type="NCBI Taxonomy" id="1798409"/>
    <lineage>
        <taxon>Bacteria</taxon>
        <taxon>Candidatus Harrisoniibacteriota</taxon>
    </lineage>
</organism>
<comment type="caution">
    <text evidence="6">The sequence shown here is derived from an EMBL/GenBank/DDBJ whole genome shotgun (WGS) entry which is preliminary data.</text>
</comment>
<dbReference type="InterPro" id="IPR003439">
    <property type="entry name" value="ABC_transporter-like_ATP-bd"/>
</dbReference>
<protein>
    <submittedName>
        <fullName evidence="6">ABC transporter ATP-binding protein</fullName>
    </submittedName>
</protein>
<dbReference type="InterPro" id="IPR003593">
    <property type="entry name" value="AAA+_ATPase"/>
</dbReference>
<dbReference type="STRING" id="1798409.A3I24_02020"/>
<evidence type="ECO:0000256" key="3">
    <source>
        <dbReference type="ARBA" id="ARBA00022741"/>
    </source>
</evidence>
<dbReference type="AlphaFoldDB" id="A0A1G1ZSZ1"/>
<dbReference type="Gene3D" id="3.40.50.300">
    <property type="entry name" value="P-loop containing nucleotide triphosphate hydrolases"/>
    <property type="match status" value="1"/>
</dbReference>
<dbReference type="Pfam" id="PF00005">
    <property type="entry name" value="ABC_tran"/>
    <property type="match status" value="1"/>
</dbReference>
<evidence type="ECO:0000256" key="4">
    <source>
        <dbReference type="ARBA" id="ARBA00022840"/>
    </source>
</evidence>
<dbReference type="GO" id="GO:0016887">
    <property type="term" value="F:ATP hydrolysis activity"/>
    <property type="evidence" value="ECO:0007669"/>
    <property type="project" value="InterPro"/>
</dbReference>
<evidence type="ECO:0000256" key="1">
    <source>
        <dbReference type="ARBA" id="ARBA00005417"/>
    </source>
</evidence>
<name>A0A1G1ZSZ1_9BACT</name>
<reference evidence="6 7" key="1">
    <citation type="journal article" date="2016" name="Nat. Commun.">
        <title>Thousands of microbial genomes shed light on interconnected biogeochemical processes in an aquifer system.</title>
        <authorList>
            <person name="Anantharaman K."/>
            <person name="Brown C.T."/>
            <person name="Hug L.A."/>
            <person name="Sharon I."/>
            <person name="Castelle C.J."/>
            <person name="Probst A.J."/>
            <person name="Thomas B.C."/>
            <person name="Singh A."/>
            <person name="Wilkins M.J."/>
            <person name="Karaoz U."/>
            <person name="Brodie E.L."/>
            <person name="Williams K.H."/>
            <person name="Hubbard S.S."/>
            <person name="Banfield J.F."/>
        </authorList>
    </citation>
    <scope>NUCLEOTIDE SEQUENCE [LARGE SCALE GENOMIC DNA]</scope>
</reference>
<comment type="similarity">
    <text evidence="1">Belongs to the ABC transporter superfamily.</text>
</comment>
<sequence length="236" mass="26424">MDDDKILKVKDLSVSFGDFNVFHDISFEVKRGEAVAIVGPNGSGKSVLFRAILNFIPYSGKVEWTKNIKIGYVPQKLFIDANFPISVNDFFSFKTKSKQAIIEALNSVGITGNEEHLQHHILSKKLGALSGGQFQRIMIAWAIINKPDILLFDEPTSGIDVGGEETIYNLLHKLQTQNKLSLVLISHDLNIVYHYADKVMCLNKEMICFGEPHVVLDPTSLSKLYGGEAKFYSHEH</sequence>